<evidence type="ECO:0000313" key="2">
    <source>
        <dbReference type="Proteomes" id="UP000078541"/>
    </source>
</evidence>
<organism evidence="1 2">
    <name type="scientific">Trachymyrmex septentrionalis</name>
    <dbReference type="NCBI Taxonomy" id="34720"/>
    <lineage>
        <taxon>Eukaryota</taxon>
        <taxon>Metazoa</taxon>
        <taxon>Ecdysozoa</taxon>
        <taxon>Arthropoda</taxon>
        <taxon>Hexapoda</taxon>
        <taxon>Insecta</taxon>
        <taxon>Pterygota</taxon>
        <taxon>Neoptera</taxon>
        <taxon>Endopterygota</taxon>
        <taxon>Hymenoptera</taxon>
        <taxon>Apocrita</taxon>
        <taxon>Aculeata</taxon>
        <taxon>Formicoidea</taxon>
        <taxon>Formicidae</taxon>
        <taxon>Myrmicinae</taxon>
        <taxon>Trachymyrmex</taxon>
    </lineage>
</organism>
<proteinExistence type="predicted"/>
<reference evidence="1 2" key="1">
    <citation type="submission" date="2016-03" db="EMBL/GenBank/DDBJ databases">
        <title>Trachymyrmex septentrionalis WGS genome.</title>
        <authorList>
            <person name="Nygaard S."/>
            <person name="Hu H."/>
            <person name="Boomsma J."/>
            <person name="Zhang G."/>
        </authorList>
    </citation>
    <scope>NUCLEOTIDE SEQUENCE [LARGE SCALE GENOMIC DNA]</scope>
    <source>
        <strain evidence="1">Tsep2-gDNA-1</strain>
        <tissue evidence="1">Whole body</tissue>
    </source>
</reference>
<name>A0A151JZ44_9HYME</name>
<sequence length="98" mass="11162">MQVDSTPSMDQTRIAGILRLDKTSRFPEFRTTPWTLAMQVGPSSSPSQSQPSVSRQSVTFSIVECQQNEDLVEEDQRSQNERMNTRFHNDMQRISIAG</sequence>
<gene>
    <name evidence="1" type="ORF">ALC56_03697</name>
</gene>
<dbReference type="AlphaFoldDB" id="A0A151JZ44"/>
<dbReference type="EMBL" id="KQ981414">
    <property type="protein sequence ID" value="KYN41876.1"/>
    <property type="molecule type" value="Genomic_DNA"/>
</dbReference>
<evidence type="ECO:0000313" key="1">
    <source>
        <dbReference type="EMBL" id="KYN41876.1"/>
    </source>
</evidence>
<accession>A0A151JZ44</accession>
<dbReference type="Proteomes" id="UP000078541">
    <property type="component" value="Unassembled WGS sequence"/>
</dbReference>
<protein>
    <submittedName>
        <fullName evidence="1">Uncharacterized protein</fullName>
    </submittedName>
</protein>
<keyword evidence="2" id="KW-1185">Reference proteome</keyword>